<keyword evidence="2" id="KW-1185">Reference proteome</keyword>
<comment type="caution">
    <text evidence="1">The sequence shown here is derived from an EMBL/GenBank/DDBJ whole genome shotgun (WGS) entry which is preliminary data.</text>
</comment>
<accession>A0ACC1CUL6</accession>
<name>A0ACC1CUL6_9NEOP</name>
<dbReference type="Proteomes" id="UP000824533">
    <property type="component" value="Linkage Group LG15"/>
</dbReference>
<organism evidence="1 2">
    <name type="scientific">Dendrolimus kikuchii</name>
    <dbReference type="NCBI Taxonomy" id="765133"/>
    <lineage>
        <taxon>Eukaryota</taxon>
        <taxon>Metazoa</taxon>
        <taxon>Ecdysozoa</taxon>
        <taxon>Arthropoda</taxon>
        <taxon>Hexapoda</taxon>
        <taxon>Insecta</taxon>
        <taxon>Pterygota</taxon>
        <taxon>Neoptera</taxon>
        <taxon>Endopterygota</taxon>
        <taxon>Lepidoptera</taxon>
        <taxon>Glossata</taxon>
        <taxon>Ditrysia</taxon>
        <taxon>Bombycoidea</taxon>
        <taxon>Lasiocampidae</taxon>
        <taxon>Dendrolimus</taxon>
    </lineage>
</organism>
<evidence type="ECO:0000313" key="2">
    <source>
        <dbReference type="Proteomes" id="UP000824533"/>
    </source>
</evidence>
<sequence>MSQPAVVIRFATGGGRSAETTPLLMAQSTMHRLNEDKEASPCLDQNEAIGFKMRGARRRITLDVLMTCWGIGTWLGVNGLYVQLPLLVARLPEGWALPSSMVVAVQLANVGMLLYGLLRRLRPRSADASYIYGLLAIGTLALILNAFFYERTIVLGGSERSFAFLALTFFAALVGCTSSVLFYPYLRHFRDVYLATYLVGEGLSGFLPSILALIQGVGGEPECLPSADNSTLVAHYPPPRFDSTVFLLLLSALSATSLVSFTIINNFKGFDSERVQLAAVAKDEEATLPKESLVSPPWLVMLALMAVLNALNNGVLPSVQSYSCMPYGTRAYHLAVTLSAMANPAACLAGVWLRPVPARVLGGALSLAALPLCYILATALLSPSPPLQHHAGGETLVVVAWVMVSGMVSYARMWVYGWARRGGARGMRACGAVTQLGSALGSLLLFVLVNFALVFTEPDRCPAPH</sequence>
<gene>
    <name evidence="1" type="ORF">K1T71_008538</name>
</gene>
<evidence type="ECO:0000313" key="1">
    <source>
        <dbReference type="EMBL" id="KAJ0175379.1"/>
    </source>
</evidence>
<protein>
    <submittedName>
        <fullName evidence="1">Uncharacterized protein</fullName>
    </submittedName>
</protein>
<proteinExistence type="predicted"/>
<reference evidence="1 2" key="1">
    <citation type="journal article" date="2021" name="Front. Genet.">
        <title>Chromosome-Level Genome Assembly Reveals Significant Gene Expansion in the Toll and IMD Signaling Pathways of Dendrolimus kikuchii.</title>
        <authorList>
            <person name="Zhou J."/>
            <person name="Wu P."/>
            <person name="Xiong Z."/>
            <person name="Liu N."/>
            <person name="Zhao N."/>
            <person name="Ji M."/>
            <person name="Qiu Y."/>
            <person name="Yang B."/>
        </authorList>
    </citation>
    <scope>NUCLEOTIDE SEQUENCE [LARGE SCALE GENOMIC DNA]</scope>
    <source>
        <strain evidence="1">Ann1</strain>
    </source>
</reference>
<dbReference type="EMBL" id="CM034401">
    <property type="protein sequence ID" value="KAJ0175379.1"/>
    <property type="molecule type" value="Genomic_DNA"/>
</dbReference>